<dbReference type="HOGENOM" id="CLU_084247_0_1_1"/>
<dbReference type="InterPro" id="IPR012816">
    <property type="entry name" value="NADAR"/>
</dbReference>
<dbReference type="OrthoDB" id="206452at2759"/>
<evidence type="ECO:0000259" key="1">
    <source>
        <dbReference type="Pfam" id="PF08719"/>
    </source>
</evidence>
<dbReference type="InterPro" id="IPR037238">
    <property type="entry name" value="YbiA-like_sf"/>
</dbReference>
<name>R8BSU6_PHAM7</name>
<dbReference type="eggNOG" id="ENOG502S32Y">
    <property type="taxonomic scope" value="Eukaryota"/>
</dbReference>
<reference evidence="3" key="1">
    <citation type="journal article" date="2013" name="Genome Announc.">
        <title>Draft genome sequence of the ascomycete Phaeoacremonium aleophilum strain UCR-PA7, a causal agent of the esca disease complex in grapevines.</title>
        <authorList>
            <person name="Blanco-Ulate B."/>
            <person name="Rolshausen P."/>
            <person name="Cantu D."/>
        </authorList>
    </citation>
    <scope>NUCLEOTIDE SEQUENCE [LARGE SCALE GENOMIC DNA]</scope>
    <source>
        <strain evidence="3">UCR-PA7</strain>
    </source>
</reference>
<dbReference type="RefSeq" id="XP_007912782.1">
    <property type="nucleotide sequence ID" value="XM_007914591.1"/>
</dbReference>
<dbReference type="KEGG" id="tmn:UCRPA7_2014"/>
<dbReference type="CDD" id="cd15457">
    <property type="entry name" value="NADAR"/>
    <property type="match status" value="1"/>
</dbReference>
<proteinExistence type="predicted"/>
<sequence length="194" mass="22499">MGEESAVFFWRETHPDTGYLSQWYACPFRDGNNPNLIYKTAENYMMYQKAVLFGDTQVASEILKTGNPRKVKSLGRKVRNFDEAVWNRERERVVYEGNILKFTTALSEEDITRGNCPGSPLVGESLRALLLSTGDRELVEASPFDRVWGVGFTERFAEERRDEWGLNLLGKALMRVREEFRKEDEEREREKSTA</sequence>
<keyword evidence="3" id="KW-1185">Reference proteome</keyword>
<dbReference type="NCBIfam" id="TIGR02464">
    <property type="entry name" value="ribofla_fusion"/>
    <property type="match status" value="1"/>
</dbReference>
<evidence type="ECO:0000313" key="3">
    <source>
        <dbReference type="Proteomes" id="UP000014074"/>
    </source>
</evidence>
<evidence type="ECO:0000313" key="2">
    <source>
        <dbReference type="EMBL" id="EOO02473.1"/>
    </source>
</evidence>
<dbReference type="EMBL" id="KB932919">
    <property type="protein sequence ID" value="EOO02473.1"/>
    <property type="molecule type" value="Genomic_DNA"/>
</dbReference>
<dbReference type="GeneID" id="19322223"/>
<organism evidence="2 3">
    <name type="scientific">Phaeoacremonium minimum (strain UCR-PA7)</name>
    <name type="common">Esca disease fungus</name>
    <name type="synonym">Togninia minima</name>
    <dbReference type="NCBI Taxonomy" id="1286976"/>
    <lineage>
        <taxon>Eukaryota</taxon>
        <taxon>Fungi</taxon>
        <taxon>Dikarya</taxon>
        <taxon>Ascomycota</taxon>
        <taxon>Pezizomycotina</taxon>
        <taxon>Sordariomycetes</taxon>
        <taxon>Sordariomycetidae</taxon>
        <taxon>Togniniales</taxon>
        <taxon>Togniniaceae</taxon>
        <taxon>Phaeoacremonium</taxon>
    </lineage>
</organism>
<dbReference type="Gene3D" id="1.10.357.40">
    <property type="entry name" value="YbiA-like"/>
    <property type="match status" value="1"/>
</dbReference>
<dbReference type="SUPFAM" id="SSF143990">
    <property type="entry name" value="YbiA-like"/>
    <property type="match status" value="1"/>
</dbReference>
<gene>
    <name evidence="2" type="ORF">UCRPA7_2014</name>
</gene>
<dbReference type="Proteomes" id="UP000014074">
    <property type="component" value="Unassembled WGS sequence"/>
</dbReference>
<protein>
    <recommendedName>
        <fullName evidence="1">NADAR domain-containing protein</fullName>
    </recommendedName>
</protein>
<feature type="domain" description="NADAR" evidence="1">
    <location>
        <begin position="8"/>
        <end position="181"/>
    </location>
</feature>
<dbReference type="Pfam" id="PF08719">
    <property type="entry name" value="NADAR"/>
    <property type="match status" value="1"/>
</dbReference>
<accession>R8BSU6</accession>
<dbReference type="AlphaFoldDB" id="R8BSU6"/>